<dbReference type="EMBL" id="NKXO01000001">
    <property type="protein sequence ID" value="PKQ70890.1"/>
    <property type="molecule type" value="Genomic_DNA"/>
</dbReference>
<dbReference type="GO" id="GO:0007165">
    <property type="term" value="P:signal transduction"/>
    <property type="evidence" value="ECO:0007669"/>
    <property type="project" value="TreeGrafter"/>
</dbReference>
<gene>
    <name evidence="9" type="ORF">Rain11_0031</name>
</gene>
<evidence type="ECO:0000256" key="6">
    <source>
        <dbReference type="SAM" id="Coils"/>
    </source>
</evidence>
<evidence type="ECO:0000259" key="8">
    <source>
        <dbReference type="PROSITE" id="PS50106"/>
    </source>
</evidence>
<keyword evidence="3 5" id="KW-0378">Hydrolase</keyword>
<comment type="similarity">
    <text evidence="1 5">Belongs to the peptidase S41A family.</text>
</comment>
<dbReference type="Gene3D" id="3.90.226.10">
    <property type="entry name" value="2-enoyl-CoA Hydratase, Chain A, domain 1"/>
    <property type="match status" value="1"/>
</dbReference>
<feature type="compositionally biased region" description="Basic and acidic residues" evidence="7">
    <location>
        <begin position="653"/>
        <end position="671"/>
    </location>
</feature>
<accession>A0A2N3IKN8</accession>
<keyword evidence="4 5" id="KW-0720">Serine protease</keyword>
<comment type="caution">
    <text evidence="9">The sequence shown here is derived from an EMBL/GenBank/DDBJ whole genome shotgun (WGS) entry which is preliminary data.</text>
</comment>
<reference evidence="9 10" key="1">
    <citation type="submission" date="2017-06" db="EMBL/GenBank/DDBJ databases">
        <title>Raineya orbicola gen. nov., sp. nov. a slightly thermophilic bacterium of the phylum Bacteroidetes and the description of Raineyaceae fam. nov.</title>
        <authorList>
            <person name="Albuquerque L."/>
            <person name="Polonia A.R.M."/>
            <person name="Barroso C."/>
            <person name="Froufe H.J.C."/>
            <person name="Lage O."/>
            <person name="Lobo-Da-Cunha A."/>
            <person name="Egas C."/>
            <person name="Da Costa M.S."/>
        </authorList>
    </citation>
    <scope>NUCLEOTIDE SEQUENCE [LARGE SCALE GENOMIC DNA]</scope>
    <source>
        <strain evidence="9 10">SPSPC-11</strain>
    </source>
</reference>
<feature type="coiled-coil region" evidence="6">
    <location>
        <begin position="202"/>
        <end position="229"/>
    </location>
</feature>
<proteinExistence type="inferred from homology"/>
<keyword evidence="6" id="KW-0175">Coiled coil</keyword>
<keyword evidence="10" id="KW-1185">Reference proteome</keyword>
<feature type="region of interest" description="Disordered" evidence="7">
    <location>
        <begin position="639"/>
        <end position="708"/>
    </location>
</feature>
<dbReference type="InterPro" id="IPR036034">
    <property type="entry name" value="PDZ_sf"/>
</dbReference>
<dbReference type="InterPro" id="IPR040573">
    <property type="entry name" value="TSP_N"/>
</dbReference>
<keyword evidence="2 5" id="KW-0645">Protease</keyword>
<evidence type="ECO:0000313" key="9">
    <source>
        <dbReference type="EMBL" id="PKQ70890.1"/>
    </source>
</evidence>
<dbReference type="GO" id="GO:0006508">
    <property type="term" value="P:proteolysis"/>
    <property type="evidence" value="ECO:0007669"/>
    <property type="project" value="UniProtKB-KW"/>
</dbReference>
<dbReference type="RefSeq" id="WP_165778041.1">
    <property type="nucleotide sequence ID" value="NZ_NKXO01000001.1"/>
</dbReference>
<dbReference type="SMART" id="SM00228">
    <property type="entry name" value="PDZ"/>
    <property type="match status" value="1"/>
</dbReference>
<dbReference type="Pfam" id="PF11818">
    <property type="entry name" value="DUF3340"/>
    <property type="match status" value="1"/>
</dbReference>
<dbReference type="InterPro" id="IPR004447">
    <property type="entry name" value="Peptidase_S41A"/>
</dbReference>
<dbReference type="InterPro" id="IPR005151">
    <property type="entry name" value="Tail-specific_protease"/>
</dbReference>
<dbReference type="GO" id="GO:0004175">
    <property type="term" value="F:endopeptidase activity"/>
    <property type="evidence" value="ECO:0007669"/>
    <property type="project" value="TreeGrafter"/>
</dbReference>
<name>A0A2N3IKN8_9BACT</name>
<organism evidence="9 10">
    <name type="scientific">Raineya orbicola</name>
    <dbReference type="NCBI Taxonomy" id="2016530"/>
    <lineage>
        <taxon>Bacteria</taxon>
        <taxon>Pseudomonadati</taxon>
        <taxon>Bacteroidota</taxon>
        <taxon>Cytophagia</taxon>
        <taxon>Cytophagales</taxon>
        <taxon>Raineyaceae</taxon>
        <taxon>Raineya</taxon>
    </lineage>
</organism>
<evidence type="ECO:0000256" key="5">
    <source>
        <dbReference type="RuleBase" id="RU004404"/>
    </source>
</evidence>
<dbReference type="Gene3D" id="2.30.42.10">
    <property type="match status" value="1"/>
</dbReference>
<dbReference type="InterPro" id="IPR029045">
    <property type="entry name" value="ClpP/crotonase-like_dom_sf"/>
</dbReference>
<dbReference type="Pfam" id="PF17804">
    <property type="entry name" value="TSP_NTD"/>
    <property type="match status" value="1"/>
</dbReference>
<evidence type="ECO:0000313" key="10">
    <source>
        <dbReference type="Proteomes" id="UP000233387"/>
    </source>
</evidence>
<evidence type="ECO:0000256" key="7">
    <source>
        <dbReference type="SAM" id="MobiDB-lite"/>
    </source>
</evidence>
<dbReference type="InterPro" id="IPR020992">
    <property type="entry name" value="Tail_Prtase_C"/>
</dbReference>
<dbReference type="SUPFAM" id="SSF50156">
    <property type="entry name" value="PDZ domain-like"/>
    <property type="match status" value="1"/>
</dbReference>
<dbReference type="PROSITE" id="PS50106">
    <property type="entry name" value="PDZ"/>
    <property type="match status" value="1"/>
</dbReference>
<evidence type="ECO:0000256" key="2">
    <source>
        <dbReference type="ARBA" id="ARBA00022670"/>
    </source>
</evidence>
<dbReference type="CDD" id="cd06782">
    <property type="entry name" value="cpPDZ_CPP-like"/>
    <property type="match status" value="1"/>
</dbReference>
<dbReference type="Pfam" id="PF03572">
    <property type="entry name" value="Peptidase_S41"/>
    <property type="match status" value="1"/>
</dbReference>
<dbReference type="CDD" id="cd07560">
    <property type="entry name" value="Peptidase_S41_CPP"/>
    <property type="match status" value="1"/>
</dbReference>
<dbReference type="FunFam" id="3.90.226.10:FF:000090">
    <property type="entry name" value="Tail-specific protease"/>
    <property type="match status" value="1"/>
</dbReference>
<evidence type="ECO:0000256" key="1">
    <source>
        <dbReference type="ARBA" id="ARBA00009179"/>
    </source>
</evidence>
<dbReference type="SMART" id="SM00245">
    <property type="entry name" value="TSPc"/>
    <property type="match status" value="1"/>
</dbReference>
<evidence type="ECO:0000256" key="4">
    <source>
        <dbReference type="ARBA" id="ARBA00022825"/>
    </source>
</evidence>
<dbReference type="AlphaFoldDB" id="A0A2N3IKN8"/>
<protein>
    <submittedName>
        <fullName evidence="9">Prc: C-terminal processing peptidase</fullName>
    </submittedName>
</protein>
<dbReference type="Proteomes" id="UP000233387">
    <property type="component" value="Unassembled WGS sequence"/>
</dbReference>
<sequence length="732" mass="84104">MRKFLIALPVAILTAWAVQWGIEKYKQAEDMPSADLFVLSKENKVFVSVDTFQLKPTTHYERKATAIVALIVNRHYKRMNLDDKVSEMIWDNFIKDLDENRLYLLQSDIDEFSKFKYTLDDELRQEKNNLNTAYFIYNRYMKRVLERLERNKTLLKEKFDFNQDEYFETDRKKLPFPKNIQDADNEWRKLLKNSILEGKLSGEKVEESVSKLEKRYENFKKNLLKTTIEDVFQTYMNALAMAYDPHTNYFSPVNADNFNNSMKRSLEGIGAVLSSENDYIVIREVRPGGPAFKSKKIFKNDRIIAVAQGDEGEMVDIVGWRVDEAVQLIRGKKGTVVRLKILPARDGAAAKPIEVRMIREKITFEEQSATKQIIEIEEDKKKRRIGIISIPAFYINFDEYREGKKDYKSTTNDVKKLLEELKAEKVEGIIVDLRYNGGGSLKEAIDLTSLFIKGGAVVQIKDANNRISVGDTDDFTQVYEGPLVVMTNRFSASASEIFSGAIQDYKRGVIVGESTYGKGTVQNVVDLARFLPNETNPNPNSNGIGQLNLTVSKYYRASGSSVQNKGVTPDILLPSPFEANELSEASYPTSLPWDEISPASSFKPTNEVKSKTLVALQNNFQKRLKTDEDLKKLIASTEKARQRRKETLLSLNEAKRKAEKEKLEKERKELEEPTSNLEEEENKTEEKKENENSEENTENKPKIKPVEQYKNIKDLYKKNAIQVLLDLIKFNS</sequence>
<dbReference type="Pfam" id="PF00595">
    <property type="entry name" value="PDZ"/>
    <property type="match status" value="1"/>
</dbReference>
<dbReference type="SUPFAM" id="SSF52096">
    <property type="entry name" value="ClpP/crotonase"/>
    <property type="match status" value="1"/>
</dbReference>
<dbReference type="GO" id="GO:0008236">
    <property type="term" value="F:serine-type peptidase activity"/>
    <property type="evidence" value="ECO:0007669"/>
    <property type="project" value="UniProtKB-KW"/>
</dbReference>
<dbReference type="PANTHER" id="PTHR32060">
    <property type="entry name" value="TAIL-SPECIFIC PROTEASE"/>
    <property type="match status" value="1"/>
</dbReference>
<feature type="coiled-coil region" evidence="6">
    <location>
        <begin position="138"/>
        <end position="165"/>
    </location>
</feature>
<dbReference type="InterPro" id="IPR001478">
    <property type="entry name" value="PDZ"/>
</dbReference>
<dbReference type="NCBIfam" id="TIGR00225">
    <property type="entry name" value="prc"/>
    <property type="match status" value="1"/>
</dbReference>
<evidence type="ECO:0000256" key="3">
    <source>
        <dbReference type="ARBA" id="ARBA00022801"/>
    </source>
</evidence>
<feature type="compositionally biased region" description="Basic and acidic residues" evidence="7">
    <location>
        <begin position="684"/>
        <end position="708"/>
    </location>
</feature>
<feature type="domain" description="PDZ" evidence="8">
    <location>
        <begin position="259"/>
        <end position="336"/>
    </location>
</feature>
<dbReference type="GO" id="GO:0030288">
    <property type="term" value="C:outer membrane-bounded periplasmic space"/>
    <property type="evidence" value="ECO:0007669"/>
    <property type="project" value="TreeGrafter"/>
</dbReference>
<dbReference type="PANTHER" id="PTHR32060:SF22">
    <property type="entry name" value="CARBOXYL-TERMINAL-PROCESSING PEPTIDASE 3, CHLOROPLASTIC"/>
    <property type="match status" value="1"/>
</dbReference>